<evidence type="ECO:0000256" key="3">
    <source>
        <dbReference type="ARBA" id="ARBA00022989"/>
    </source>
</evidence>
<organism evidence="9 10">
    <name type="scientific">Diaporthe australafricana</name>
    <dbReference type="NCBI Taxonomy" id="127596"/>
    <lineage>
        <taxon>Eukaryota</taxon>
        <taxon>Fungi</taxon>
        <taxon>Dikarya</taxon>
        <taxon>Ascomycota</taxon>
        <taxon>Pezizomycotina</taxon>
        <taxon>Sordariomycetes</taxon>
        <taxon>Sordariomycetidae</taxon>
        <taxon>Diaporthales</taxon>
        <taxon>Diaporthaceae</taxon>
        <taxon>Diaporthe</taxon>
    </lineage>
</organism>
<evidence type="ECO:0000256" key="7">
    <source>
        <dbReference type="SAM" id="Phobius"/>
    </source>
</evidence>
<comment type="caution">
    <text evidence="9">The sequence shown here is derived from an EMBL/GenBank/DDBJ whole genome shotgun (WGS) entry which is preliminary data.</text>
</comment>
<feature type="transmembrane region" description="Helical" evidence="7">
    <location>
        <begin position="232"/>
        <end position="252"/>
    </location>
</feature>
<evidence type="ECO:0000256" key="6">
    <source>
        <dbReference type="SAM" id="MobiDB-lite"/>
    </source>
</evidence>
<evidence type="ECO:0000256" key="1">
    <source>
        <dbReference type="ARBA" id="ARBA00004141"/>
    </source>
</evidence>
<gene>
    <name evidence="9" type="ORF">Daus18300_010753</name>
</gene>
<dbReference type="Proteomes" id="UP001583177">
    <property type="component" value="Unassembled WGS sequence"/>
</dbReference>
<evidence type="ECO:0000313" key="9">
    <source>
        <dbReference type="EMBL" id="KAL1856381.1"/>
    </source>
</evidence>
<feature type="transmembrane region" description="Helical" evidence="7">
    <location>
        <begin position="198"/>
        <end position="220"/>
    </location>
</feature>
<feature type="transmembrane region" description="Helical" evidence="7">
    <location>
        <begin position="146"/>
        <end position="171"/>
    </location>
</feature>
<protein>
    <recommendedName>
        <fullName evidence="8">Rhodopsin domain-containing protein</fullName>
    </recommendedName>
</protein>
<proteinExistence type="inferred from homology"/>
<feature type="domain" description="Rhodopsin" evidence="8">
    <location>
        <begin position="49"/>
        <end position="290"/>
    </location>
</feature>
<dbReference type="Pfam" id="PF20684">
    <property type="entry name" value="Fung_rhodopsin"/>
    <property type="match status" value="1"/>
</dbReference>
<feature type="transmembrane region" description="Helical" evidence="7">
    <location>
        <begin position="65"/>
        <end position="86"/>
    </location>
</feature>
<accession>A0ABR3W9R7</accession>
<name>A0ABR3W9R7_9PEZI</name>
<keyword evidence="3 7" id="KW-1133">Transmembrane helix</keyword>
<evidence type="ECO:0000256" key="2">
    <source>
        <dbReference type="ARBA" id="ARBA00022692"/>
    </source>
</evidence>
<feature type="transmembrane region" description="Helical" evidence="7">
    <location>
        <begin position="31"/>
        <end position="53"/>
    </location>
</feature>
<feature type="region of interest" description="Disordered" evidence="6">
    <location>
        <begin position="321"/>
        <end position="340"/>
    </location>
</feature>
<comment type="subcellular location">
    <subcellularLocation>
        <location evidence="1">Membrane</location>
        <topology evidence="1">Multi-pass membrane protein</topology>
    </subcellularLocation>
</comment>
<dbReference type="PANTHER" id="PTHR33048">
    <property type="entry name" value="PTH11-LIKE INTEGRAL MEMBRANE PROTEIN (AFU_ORTHOLOGUE AFUA_5G11245)"/>
    <property type="match status" value="1"/>
</dbReference>
<dbReference type="InterPro" id="IPR052337">
    <property type="entry name" value="SAT4-like"/>
</dbReference>
<evidence type="ECO:0000259" key="8">
    <source>
        <dbReference type="Pfam" id="PF20684"/>
    </source>
</evidence>
<reference evidence="9 10" key="1">
    <citation type="journal article" date="2024" name="IMA Fungus">
        <title>IMA Genome - F19 : A genome assembly and annotation guide to empower mycologists, including annotated draft genome sequences of Ceratocystis pirilliformis, Diaporthe australafricana, Fusarium ophioides, Paecilomyces lecythidis, and Sporothrix stenoceras.</title>
        <authorList>
            <person name="Aylward J."/>
            <person name="Wilson A.M."/>
            <person name="Visagie C.M."/>
            <person name="Spraker J."/>
            <person name="Barnes I."/>
            <person name="Buitendag C."/>
            <person name="Ceriani C."/>
            <person name="Del Mar Angel L."/>
            <person name="du Plessis D."/>
            <person name="Fuchs T."/>
            <person name="Gasser K."/>
            <person name="Kramer D."/>
            <person name="Li W."/>
            <person name="Munsamy K."/>
            <person name="Piso A."/>
            <person name="Price J.L."/>
            <person name="Sonnekus B."/>
            <person name="Thomas C."/>
            <person name="van der Nest A."/>
            <person name="van Dijk A."/>
            <person name="van Heerden A."/>
            <person name="van Vuuren N."/>
            <person name="Yilmaz N."/>
            <person name="Duong T.A."/>
            <person name="van der Merwe N.A."/>
            <person name="Wingfield M.J."/>
            <person name="Wingfield B.D."/>
        </authorList>
    </citation>
    <scope>NUCLEOTIDE SEQUENCE [LARGE SCALE GENOMIC DNA]</scope>
    <source>
        <strain evidence="9 10">CMW 18300</strain>
    </source>
</reference>
<dbReference type="EMBL" id="JAWRVE010000122">
    <property type="protein sequence ID" value="KAL1856381.1"/>
    <property type="molecule type" value="Genomic_DNA"/>
</dbReference>
<evidence type="ECO:0000313" key="10">
    <source>
        <dbReference type="Proteomes" id="UP001583177"/>
    </source>
</evidence>
<dbReference type="PANTHER" id="PTHR33048:SF47">
    <property type="entry name" value="INTEGRAL MEMBRANE PROTEIN-RELATED"/>
    <property type="match status" value="1"/>
</dbReference>
<evidence type="ECO:0000256" key="5">
    <source>
        <dbReference type="ARBA" id="ARBA00038359"/>
    </source>
</evidence>
<keyword evidence="2 7" id="KW-0812">Transmembrane</keyword>
<evidence type="ECO:0000256" key="4">
    <source>
        <dbReference type="ARBA" id="ARBA00023136"/>
    </source>
</evidence>
<feature type="transmembrane region" description="Helical" evidence="7">
    <location>
        <begin position="264"/>
        <end position="289"/>
    </location>
</feature>
<keyword evidence="4 7" id="KW-0472">Membrane</keyword>
<feature type="transmembrane region" description="Helical" evidence="7">
    <location>
        <begin position="106"/>
        <end position="125"/>
    </location>
</feature>
<keyword evidence="10" id="KW-1185">Reference proteome</keyword>
<sequence>MSTTDIMDLPAMDPPPGVVPQFDDPPNRNTMALAVLSVCLAATTIVVALRLYSRCAVLRRVQLQDYLLLVSFVEYIAIIGLLYRLANNSGLFVHMWDLRIGDTVEFLRVGVVLAYLVLSAVVPIKTAILMEWISIFLPNTGNRHNLFFWACHFIIWANIILFVVIIILFSVSCVPFEYLWDRTIEGGYCRVNNNNINLLFASFLFATDMIILLIPQRVIWKLNMSRSRKVGVSFVFAFGIAACAASLVRLVYTVQRAKNDDETYNISILMMTAIGEGSCAVLVLCVPAVPKALTGLKLRCLPRRSQEPLNSKDAGVAEAAWPASAEGNEKKHWRTASSSEGHLVPLEQMPSFRQHDPEFGNSIFRIVEFEASASYEPDRKVLLEQHSRQHPWMQS</sequence>
<dbReference type="InterPro" id="IPR049326">
    <property type="entry name" value="Rhodopsin_dom_fungi"/>
</dbReference>
<comment type="similarity">
    <text evidence="5">Belongs to the SAT4 family.</text>
</comment>